<feature type="region of interest" description="Disordered" evidence="4">
    <location>
        <begin position="297"/>
        <end position="327"/>
    </location>
</feature>
<dbReference type="PANTHER" id="PTHR14790:SF15">
    <property type="entry name" value="RECQ-MEDIATED GENOME INSTABILITY PROTEIN 1"/>
    <property type="match status" value="1"/>
</dbReference>
<dbReference type="PANTHER" id="PTHR14790">
    <property type="entry name" value="RECQ-MEDIATED GENOME INSTABILITY PROTEIN 1 RMI1"/>
    <property type="match status" value="1"/>
</dbReference>
<evidence type="ECO:0000313" key="8">
    <source>
        <dbReference type="EMBL" id="KZM90996.1"/>
    </source>
</evidence>
<feature type="domain" description="RecQ mediated genome instability protein 1 OB-fold" evidence="5">
    <location>
        <begin position="154"/>
        <end position="264"/>
    </location>
</feature>
<name>A0A164VXE5_DAUCS</name>
<reference evidence="8" key="1">
    <citation type="journal article" date="2016" name="Nat. Genet.">
        <title>A high-quality carrot genome assembly provides new insights into carotenoid accumulation and asterid genome evolution.</title>
        <authorList>
            <person name="Iorizzo M."/>
            <person name="Ellison S."/>
            <person name="Senalik D."/>
            <person name="Zeng P."/>
            <person name="Satapoomin P."/>
            <person name="Huang J."/>
            <person name="Bowman M."/>
            <person name="Iovene M."/>
            <person name="Sanseverino W."/>
            <person name="Cavagnaro P."/>
            <person name="Yildiz M."/>
            <person name="Macko-Podgorni A."/>
            <person name="Moranska E."/>
            <person name="Grzebelus E."/>
            <person name="Grzebelus D."/>
            <person name="Ashrafi H."/>
            <person name="Zheng Z."/>
            <person name="Cheng S."/>
            <person name="Spooner D."/>
            <person name="Van Deynze A."/>
            <person name="Simon P."/>
        </authorList>
    </citation>
    <scope>NUCLEOTIDE SEQUENCE [LARGE SCALE GENOMIC DNA]</scope>
    <source>
        <tissue evidence="8">Leaf</tissue>
    </source>
</reference>
<feature type="domain" description="RecQ-mediated genome instability protein 1 C-terminal OB-fold" evidence="6">
    <location>
        <begin position="513"/>
        <end position="673"/>
    </location>
</feature>
<comment type="caution">
    <text evidence="8">The sequence shown here is derived from an EMBL/GenBank/DDBJ whole genome shotgun (WGS) entry which is preliminary data.</text>
</comment>
<dbReference type="Pfam" id="PF08585">
    <property type="entry name" value="RMI1_N_C"/>
    <property type="match status" value="1"/>
</dbReference>
<evidence type="ECO:0000259" key="5">
    <source>
        <dbReference type="Pfam" id="PF08585"/>
    </source>
</evidence>
<dbReference type="InterPro" id="IPR013894">
    <property type="entry name" value="RMI1_OB"/>
</dbReference>
<dbReference type="InterPro" id="IPR032199">
    <property type="entry name" value="RMI1_C"/>
</dbReference>
<evidence type="ECO:0000259" key="7">
    <source>
        <dbReference type="Pfam" id="PF21000"/>
    </source>
</evidence>
<evidence type="ECO:0000256" key="1">
    <source>
        <dbReference type="ARBA" id="ARBA00006395"/>
    </source>
</evidence>
<feature type="domain" description="RMI1 N-terminal" evidence="7">
    <location>
        <begin position="103"/>
        <end position="145"/>
    </location>
</feature>
<evidence type="ECO:0000259" key="6">
    <source>
        <dbReference type="Pfam" id="PF16099"/>
    </source>
</evidence>
<dbReference type="GO" id="GO:0000724">
    <property type="term" value="P:double-strand break repair via homologous recombination"/>
    <property type="evidence" value="ECO:0007669"/>
    <property type="project" value="TreeGrafter"/>
</dbReference>
<dbReference type="Pfam" id="PF21000">
    <property type="entry name" value="RMI1_N_N"/>
    <property type="match status" value="1"/>
</dbReference>
<dbReference type="InterPro" id="IPR042470">
    <property type="entry name" value="RMI1_N_C_sf"/>
</dbReference>
<dbReference type="Gene3D" id="2.40.50.770">
    <property type="entry name" value="RecQ-mediated genome instability protein Rmi1, C-terminal domain"/>
    <property type="match status" value="1"/>
</dbReference>
<dbReference type="Gramene" id="KZM90996">
    <property type="protein sequence ID" value="KZM90996"/>
    <property type="gene ID" value="DCAR_021639"/>
</dbReference>
<feature type="region of interest" description="Disordered" evidence="4">
    <location>
        <begin position="344"/>
        <end position="370"/>
    </location>
</feature>
<accession>A0A164VXE5</accession>
<dbReference type="FunFam" id="2.40.50.770:FF:000004">
    <property type="entry name" value="RecQ-mediated instability protein (DUF1767)"/>
    <property type="match status" value="1"/>
</dbReference>
<evidence type="ECO:0000256" key="2">
    <source>
        <dbReference type="ARBA" id="ARBA00018987"/>
    </source>
</evidence>
<comment type="similarity">
    <text evidence="1">Belongs to the RMI1 family.</text>
</comment>
<dbReference type="OMA" id="MCILQVV"/>
<sequence length="689" mass="75320">MVSSSSDEDDQPPPPPPLTHHQEEEFGNNNNNISIDLQTSTINFESVNLNSTNPNTQPIPLDISDDDEFIDVSDNLSPPEQNDSPPIEVGDCAISGFLAGLGVRLRREWLDSCVSGLESAVNGFSRLDDVAKAKLCFEQVLYSDMNYVGAGVLPGNVVDMHLVDLAGPFVLQVDEIVNISRPLKGRYQTAASGHKRCLKLSMTDGVQRVFGMEYRPIKNLEVLAPAGMKVVVCNVNVRHGILMLVPEVLEVLGGHVEELEAARQRLVQEVNKPARGKRTKSGVVLPLETRATYAAWPRPNGLGAETQTNSSAPHNATPRPNGLGAQTQTNISAPHIATPRPNGFGAQTQTNNSAPHNAAPFQADVPGNTPNNVSINQQTREESTVRIQRQYHEANDSSTVFSTLDDIQMVDSNTSNNVSINQQSREESTLPIQRQVREANSSSTTFSSLDDIQVVDGNISTNVSINRQTGEESTIPLQQHDHEANKSSTAFSSLDDIQMVDVEHLPVLTADGESPFTYLASLLTKWAAMNGQIPNVQGKIKNPGKTKVTPSDANWNTSCFMTSVKSFQFRQRTTYELHAYVDDGSLISEILISHDLVLQAIGHPPEEVNAAYLSPDQKIVDDMKKTLMQYQNFLFNFEGTMVIQISEASPLPVAIEMNQGCSASDAWGLLRRLRPSRSVQQSNAINISP</sequence>
<gene>
    <name evidence="8" type="ORF">DCAR_021639</name>
</gene>
<evidence type="ECO:0000256" key="4">
    <source>
        <dbReference type="SAM" id="MobiDB-lite"/>
    </source>
</evidence>
<organism evidence="8">
    <name type="scientific">Daucus carota subsp. sativus</name>
    <name type="common">Carrot</name>
    <dbReference type="NCBI Taxonomy" id="79200"/>
    <lineage>
        <taxon>Eukaryota</taxon>
        <taxon>Viridiplantae</taxon>
        <taxon>Streptophyta</taxon>
        <taxon>Embryophyta</taxon>
        <taxon>Tracheophyta</taxon>
        <taxon>Spermatophyta</taxon>
        <taxon>Magnoliopsida</taxon>
        <taxon>eudicotyledons</taxon>
        <taxon>Gunneridae</taxon>
        <taxon>Pentapetalae</taxon>
        <taxon>asterids</taxon>
        <taxon>campanulids</taxon>
        <taxon>Apiales</taxon>
        <taxon>Apiaceae</taxon>
        <taxon>Apioideae</taxon>
        <taxon>Scandiceae</taxon>
        <taxon>Daucinae</taxon>
        <taxon>Daucus</taxon>
        <taxon>Daucus sect. Daucus</taxon>
    </lineage>
</organism>
<feature type="compositionally biased region" description="Acidic residues" evidence="4">
    <location>
        <begin position="1"/>
        <end position="11"/>
    </location>
</feature>
<dbReference type="AlphaFoldDB" id="A0A164VXE5"/>
<dbReference type="GO" id="GO:0031422">
    <property type="term" value="C:RecQ family helicase-topoisomerase III complex"/>
    <property type="evidence" value="ECO:0007669"/>
    <property type="project" value="TreeGrafter"/>
</dbReference>
<dbReference type="EMBL" id="LNRQ01000006">
    <property type="protein sequence ID" value="KZM90996.1"/>
    <property type="molecule type" value="Genomic_DNA"/>
</dbReference>
<dbReference type="GO" id="GO:0000166">
    <property type="term" value="F:nucleotide binding"/>
    <property type="evidence" value="ECO:0007669"/>
    <property type="project" value="InterPro"/>
</dbReference>
<dbReference type="InterPro" id="IPR049363">
    <property type="entry name" value="RMI1_N"/>
</dbReference>
<protein>
    <recommendedName>
        <fullName evidence="2">RecQ-mediated genome instability protein 1</fullName>
    </recommendedName>
    <alternativeName>
        <fullName evidence="3">BLM-associated protein of 75 kDa homolog</fullName>
    </alternativeName>
</protein>
<dbReference type="Pfam" id="PF16099">
    <property type="entry name" value="RMI1_C"/>
    <property type="match status" value="1"/>
</dbReference>
<dbReference type="SMART" id="SM01161">
    <property type="entry name" value="DUF1767"/>
    <property type="match status" value="1"/>
</dbReference>
<dbReference type="STRING" id="79200.A0A164VXE5"/>
<proteinExistence type="inferred from homology"/>
<feature type="region of interest" description="Disordered" evidence="4">
    <location>
        <begin position="1"/>
        <end position="34"/>
    </location>
</feature>
<feature type="compositionally biased region" description="Polar residues" evidence="4">
    <location>
        <begin position="345"/>
        <end position="355"/>
    </location>
</feature>
<evidence type="ECO:0000256" key="3">
    <source>
        <dbReference type="ARBA" id="ARBA00077519"/>
    </source>
</evidence>
<dbReference type="GO" id="GO:0016604">
    <property type="term" value="C:nuclear body"/>
    <property type="evidence" value="ECO:0007669"/>
    <property type="project" value="TreeGrafter"/>
</dbReference>
<feature type="compositionally biased region" description="Polar residues" evidence="4">
    <location>
        <begin position="305"/>
        <end position="314"/>
    </location>
</feature>
<dbReference type="GO" id="GO:0000712">
    <property type="term" value="P:resolution of meiotic recombination intermediates"/>
    <property type="evidence" value="ECO:0007669"/>
    <property type="project" value="TreeGrafter"/>
</dbReference>